<organism evidence="1 2">
    <name type="scientific">Vreelandella subterranea</name>
    <dbReference type="NCBI Taxonomy" id="416874"/>
    <lineage>
        <taxon>Bacteria</taxon>
        <taxon>Pseudomonadati</taxon>
        <taxon>Pseudomonadota</taxon>
        <taxon>Gammaproteobacteria</taxon>
        <taxon>Oceanospirillales</taxon>
        <taxon>Halomonadaceae</taxon>
        <taxon>Vreelandella</taxon>
    </lineage>
</organism>
<evidence type="ECO:0000313" key="2">
    <source>
        <dbReference type="Proteomes" id="UP000198505"/>
    </source>
</evidence>
<dbReference type="EMBL" id="FOGS01000014">
    <property type="protein sequence ID" value="SES32907.1"/>
    <property type="molecule type" value="Genomic_DNA"/>
</dbReference>
<protein>
    <recommendedName>
        <fullName evidence="3">Peptidase S24/S26A/S26B/S26C domain-containing protein</fullName>
    </recommendedName>
</protein>
<proteinExistence type="predicted"/>
<keyword evidence="2" id="KW-1185">Reference proteome</keyword>
<evidence type="ECO:0008006" key="3">
    <source>
        <dbReference type="Google" id="ProtNLM"/>
    </source>
</evidence>
<gene>
    <name evidence="1" type="ORF">SAMN04487958_114105</name>
</gene>
<dbReference type="STRING" id="416874.SAMN04487958_114105"/>
<dbReference type="InterPro" id="IPR036286">
    <property type="entry name" value="LexA/Signal_pep-like_sf"/>
</dbReference>
<dbReference type="Gene3D" id="2.10.109.10">
    <property type="entry name" value="Umud Fragment, subunit A"/>
    <property type="match status" value="1"/>
</dbReference>
<dbReference type="AlphaFoldDB" id="A0A1H9WGU6"/>
<dbReference type="SUPFAM" id="SSF51306">
    <property type="entry name" value="LexA/Signal peptidase"/>
    <property type="match status" value="1"/>
</dbReference>
<accession>A0A1H9WGU6</accession>
<reference evidence="2" key="1">
    <citation type="submission" date="2016-10" db="EMBL/GenBank/DDBJ databases">
        <authorList>
            <person name="Varghese N."/>
            <person name="Submissions S."/>
        </authorList>
    </citation>
    <scope>NUCLEOTIDE SEQUENCE [LARGE SCALE GENOMIC DNA]</scope>
    <source>
        <strain evidence="2">CGMCC 1.6495</strain>
    </source>
</reference>
<evidence type="ECO:0000313" key="1">
    <source>
        <dbReference type="EMBL" id="SES32907.1"/>
    </source>
</evidence>
<dbReference type="Proteomes" id="UP000198505">
    <property type="component" value="Unassembled WGS sequence"/>
</dbReference>
<dbReference type="RefSeq" id="WP_092830716.1">
    <property type="nucleotide sequence ID" value="NZ_FOGS01000014.1"/>
</dbReference>
<sequence>MRVNYLGPALVGVDHPAVAEMDRRKFTPSCFLVEISEDARPGGPMMEGDVLVVDEARTYGHADLVVAEIEGEYRLFKAHRAGSRCRLLPPNGGQGYFVNAQQFKGVVVRQARCWAV</sequence>
<name>A0A1H9WGU6_9GAMM</name>